<reference evidence="2 3" key="2">
    <citation type="submission" date="2018-07" db="EMBL/GenBank/DDBJ databases">
        <title>Pontibacter sp. 2b14 genomic sequence and assembly.</title>
        <authorList>
            <person name="Du Z.-J."/>
        </authorList>
    </citation>
    <scope>NUCLEOTIDE SEQUENCE [LARGE SCALE GENOMIC DNA]</scope>
    <source>
        <strain evidence="2 3">2b14</strain>
    </source>
</reference>
<dbReference type="EMBL" id="QMDV01000005">
    <property type="protein sequence ID" value="RAU81454.1"/>
    <property type="molecule type" value="Genomic_DNA"/>
</dbReference>
<organism evidence="2 3">
    <name type="scientific">Pontibacter arcticus</name>
    <dbReference type="NCBI Taxonomy" id="2080288"/>
    <lineage>
        <taxon>Bacteria</taxon>
        <taxon>Pseudomonadati</taxon>
        <taxon>Bacteroidota</taxon>
        <taxon>Cytophagia</taxon>
        <taxon>Cytophagales</taxon>
        <taxon>Hymenobacteraceae</taxon>
        <taxon>Pontibacter</taxon>
    </lineage>
</organism>
<dbReference type="RefSeq" id="WP_112306744.1">
    <property type="nucleotide sequence ID" value="NZ_QMDV01000005.1"/>
</dbReference>
<comment type="caution">
    <text evidence="2">The sequence shown here is derived from an EMBL/GenBank/DDBJ whole genome shotgun (WGS) entry which is preliminary data.</text>
</comment>
<protein>
    <submittedName>
        <fullName evidence="2">Uncharacterized protein</fullName>
    </submittedName>
</protein>
<gene>
    <name evidence="2" type="ORF">DP923_15175</name>
</gene>
<keyword evidence="3" id="KW-1185">Reference proteome</keyword>
<name>A0A364RAZ4_9BACT</name>
<evidence type="ECO:0000313" key="3">
    <source>
        <dbReference type="Proteomes" id="UP000251692"/>
    </source>
</evidence>
<dbReference type="Proteomes" id="UP000251692">
    <property type="component" value="Unassembled WGS sequence"/>
</dbReference>
<evidence type="ECO:0000313" key="2">
    <source>
        <dbReference type="EMBL" id="RAU81454.1"/>
    </source>
</evidence>
<proteinExistence type="predicted"/>
<feature type="region of interest" description="Disordered" evidence="1">
    <location>
        <begin position="1"/>
        <end position="71"/>
    </location>
</feature>
<feature type="compositionally biased region" description="Basic and acidic residues" evidence="1">
    <location>
        <begin position="41"/>
        <end position="52"/>
    </location>
</feature>
<dbReference type="OrthoDB" id="853816at2"/>
<sequence length="71" mass="7972">METNEDNNKERLQKQSEANATSKVENKRQQEGYTDQVAVDPAERSLQADKSKVQNPNRNLAQGGNNTPNDK</sequence>
<dbReference type="AlphaFoldDB" id="A0A364RAZ4"/>
<reference evidence="2 3" key="1">
    <citation type="submission" date="2018-06" db="EMBL/GenBank/DDBJ databases">
        <authorList>
            <person name="Liu Z.-W."/>
        </authorList>
    </citation>
    <scope>NUCLEOTIDE SEQUENCE [LARGE SCALE GENOMIC DNA]</scope>
    <source>
        <strain evidence="2 3">2b14</strain>
    </source>
</reference>
<accession>A0A364RAZ4</accession>
<feature type="compositionally biased region" description="Basic and acidic residues" evidence="1">
    <location>
        <begin position="1"/>
        <end position="14"/>
    </location>
</feature>
<evidence type="ECO:0000256" key="1">
    <source>
        <dbReference type="SAM" id="MobiDB-lite"/>
    </source>
</evidence>
<feature type="compositionally biased region" description="Polar residues" evidence="1">
    <location>
        <begin position="53"/>
        <end position="71"/>
    </location>
</feature>